<dbReference type="Proteomes" id="UP000600565">
    <property type="component" value="Unassembled WGS sequence"/>
</dbReference>
<proteinExistence type="predicted"/>
<name>A0ABR8XN61_9BACL</name>
<evidence type="ECO:0000313" key="1">
    <source>
        <dbReference type="EMBL" id="MBD8033361.1"/>
    </source>
</evidence>
<comment type="caution">
    <text evidence="1">The sequence shown here is derived from an EMBL/GenBank/DDBJ whole genome shotgun (WGS) entry which is preliminary data.</text>
</comment>
<dbReference type="InterPro" id="IPR011051">
    <property type="entry name" value="RmlC_Cupin_sf"/>
</dbReference>
<sequence length="125" mass="14298">MEFYKFNKESGKKISQFNSDFIISRIIETTKVTNIGCMHLDQNGIVGYHKAVVPQLLLILNGEGYVRNEKEEYFKVTTGDAVFWEKDEWHETKTDAGLTAIVIQSEELTPGLFMPLKYDSKSLNS</sequence>
<reference evidence="1 2" key="1">
    <citation type="submission" date="2020-08" db="EMBL/GenBank/DDBJ databases">
        <title>A Genomic Blueprint of the Chicken Gut Microbiome.</title>
        <authorList>
            <person name="Gilroy R."/>
            <person name="Ravi A."/>
            <person name="Getino M."/>
            <person name="Pursley I."/>
            <person name="Horton D.L."/>
            <person name="Alikhan N.-F."/>
            <person name="Baker D."/>
            <person name="Gharbi K."/>
            <person name="Hall N."/>
            <person name="Watson M."/>
            <person name="Adriaenssens E.M."/>
            <person name="Foster-Nyarko E."/>
            <person name="Jarju S."/>
            <person name="Secka A."/>
            <person name="Antonio M."/>
            <person name="Oren A."/>
            <person name="Chaudhuri R."/>
            <person name="La Ragione R.M."/>
            <person name="Hildebrand F."/>
            <person name="Pallen M.J."/>
        </authorList>
    </citation>
    <scope>NUCLEOTIDE SEQUENCE [LARGE SCALE GENOMIC DNA]</scope>
    <source>
        <strain evidence="1 2">Sa1YVA6</strain>
    </source>
</reference>
<gene>
    <name evidence="1" type="ORF">H9632_09795</name>
</gene>
<organism evidence="1 2">
    <name type="scientific">Solibacillus merdavium</name>
    <dbReference type="NCBI Taxonomy" id="2762218"/>
    <lineage>
        <taxon>Bacteria</taxon>
        <taxon>Bacillati</taxon>
        <taxon>Bacillota</taxon>
        <taxon>Bacilli</taxon>
        <taxon>Bacillales</taxon>
        <taxon>Caryophanaceae</taxon>
        <taxon>Solibacillus</taxon>
    </lineage>
</organism>
<keyword evidence="2" id="KW-1185">Reference proteome</keyword>
<dbReference type="Gene3D" id="2.60.120.10">
    <property type="entry name" value="Jelly Rolls"/>
    <property type="match status" value="1"/>
</dbReference>
<dbReference type="RefSeq" id="WP_191703924.1">
    <property type="nucleotide sequence ID" value="NZ_JACSPW010000008.1"/>
</dbReference>
<dbReference type="EMBL" id="JACSPW010000008">
    <property type="protein sequence ID" value="MBD8033361.1"/>
    <property type="molecule type" value="Genomic_DNA"/>
</dbReference>
<accession>A0ABR8XN61</accession>
<dbReference type="InterPro" id="IPR014710">
    <property type="entry name" value="RmlC-like_jellyroll"/>
</dbReference>
<protein>
    <submittedName>
        <fullName evidence="1">Cupin</fullName>
    </submittedName>
</protein>
<dbReference type="SUPFAM" id="SSF51182">
    <property type="entry name" value="RmlC-like cupins"/>
    <property type="match status" value="1"/>
</dbReference>
<evidence type="ECO:0000313" key="2">
    <source>
        <dbReference type="Proteomes" id="UP000600565"/>
    </source>
</evidence>